<reference evidence="3" key="1">
    <citation type="submission" date="2016-06" db="UniProtKB">
        <authorList>
            <consortium name="WormBaseParasite"/>
        </authorList>
    </citation>
    <scope>IDENTIFICATION</scope>
</reference>
<organism evidence="3">
    <name type="scientific">Onchocerca flexuosa</name>
    <dbReference type="NCBI Taxonomy" id="387005"/>
    <lineage>
        <taxon>Eukaryota</taxon>
        <taxon>Metazoa</taxon>
        <taxon>Ecdysozoa</taxon>
        <taxon>Nematoda</taxon>
        <taxon>Chromadorea</taxon>
        <taxon>Rhabditida</taxon>
        <taxon>Spirurina</taxon>
        <taxon>Spiruromorpha</taxon>
        <taxon>Filarioidea</taxon>
        <taxon>Onchocercidae</taxon>
        <taxon>Onchocerca</taxon>
    </lineage>
</organism>
<sequence>MCFVQANICVFVPRRCRYCSRVFGVEVLNTITVRLYEITCPDFIAMIAKLFILKYVVYTEVGVCWDFRKKILSGQSAVPHQQLQPQKVASVVRKKKVGKNPHNVPFKISNRSKYTANYGEQLQKESISRDLELSQGGVCRSISDKVATFEWLLNLNKREMKKGLADGSLHSSSGMMRVAQKSFEGKEDRTIGWLEVVRRDEVKARQL</sequence>
<keyword evidence="2" id="KW-1185">Reference proteome</keyword>
<dbReference type="AlphaFoldDB" id="A0A183H0B0"/>
<reference evidence="1 2" key="2">
    <citation type="submission" date="2018-11" db="EMBL/GenBank/DDBJ databases">
        <authorList>
            <consortium name="Pathogen Informatics"/>
        </authorList>
    </citation>
    <scope>NUCLEOTIDE SEQUENCE [LARGE SCALE GENOMIC DNA]</scope>
</reference>
<name>A0A183H0B0_9BILA</name>
<evidence type="ECO:0000313" key="2">
    <source>
        <dbReference type="Proteomes" id="UP000267606"/>
    </source>
</evidence>
<dbReference type="EMBL" id="UZAJ01000376">
    <property type="protein sequence ID" value="VDO27575.1"/>
    <property type="molecule type" value="Genomic_DNA"/>
</dbReference>
<evidence type="ECO:0000313" key="3">
    <source>
        <dbReference type="WBParaSite" id="OFLC_0000091901-mRNA-1"/>
    </source>
</evidence>
<gene>
    <name evidence="1" type="ORF">OFLC_LOCUS920</name>
</gene>
<protein>
    <submittedName>
        <fullName evidence="3">Pentatricopeptide repeat-containing protein</fullName>
    </submittedName>
</protein>
<accession>A0A183H0B0</accession>
<evidence type="ECO:0000313" key="1">
    <source>
        <dbReference type="EMBL" id="VDO27575.1"/>
    </source>
</evidence>
<dbReference type="WBParaSite" id="OFLC_0000091901-mRNA-1">
    <property type="protein sequence ID" value="OFLC_0000091901-mRNA-1"/>
    <property type="gene ID" value="OFLC_0000091901"/>
</dbReference>
<proteinExistence type="predicted"/>
<dbReference type="Proteomes" id="UP000267606">
    <property type="component" value="Unassembled WGS sequence"/>
</dbReference>